<evidence type="ECO:0000256" key="4">
    <source>
        <dbReference type="ARBA" id="ARBA00022692"/>
    </source>
</evidence>
<feature type="transmembrane region" description="Helical" evidence="7">
    <location>
        <begin position="12"/>
        <end position="36"/>
    </location>
</feature>
<name>A0A6P2CQ49_9LACO</name>
<sequence length="296" mass="32782">MKNNLMKKLMPYTFIFPALLLLILFSIIPIIISLVISFTNLDITGLGNWGAVKFIGLSNFINLFHDSLFLQAVGNTLFYVVIGVPAVIALSLAIAIMINFGQNRFFKLMRLVFYTPSITNTVAVAVVWTFMYNPSTGLINNILNQIGLGSVGWLTDQNVAKIALIILAVWKAIGLNMLIFLAALQGIPKDFYEAAELDGASWWQQTIHITIPSLKFSIFFVSVTTLIGWFQFFDEPFVMTKGGPLGSTNSVALFVYQNGFQQSNFGYAASASFVMFAAIILATLIQFKLQNKQQNG</sequence>
<evidence type="ECO:0000313" key="9">
    <source>
        <dbReference type="EMBL" id="TYC46272.1"/>
    </source>
</evidence>
<feature type="domain" description="ABC transmembrane type-1" evidence="8">
    <location>
        <begin position="73"/>
        <end position="286"/>
    </location>
</feature>
<organism evidence="9 10">
    <name type="scientific">Leuconostoc litchii</name>
    <dbReference type="NCBI Taxonomy" id="1981069"/>
    <lineage>
        <taxon>Bacteria</taxon>
        <taxon>Bacillati</taxon>
        <taxon>Bacillota</taxon>
        <taxon>Bacilli</taxon>
        <taxon>Lactobacillales</taxon>
        <taxon>Lactobacillaceae</taxon>
        <taxon>Leuconostoc</taxon>
    </lineage>
</organism>
<dbReference type="InterPro" id="IPR051393">
    <property type="entry name" value="ABC_transporter_permease"/>
</dbReference>
<feature type="transmembrane region" description="Helical" evidence="7">
    <location>
        <begin position="214"/>
        <end position="232"/>
    </location>
</feature>
<evidence type="ECO:0000256" key="5">
    <source>
        <dbReference type="ARBA" id="ARBA00022989"/>
    </source>
</evidence>
<accession>A0A6P2CQ49</accession>
<keyword evidence="4 7" id="KW-0812">Transmembrane</keyword>
<evidence type="ECO:0000313" key="10">
    <source>
        <dbReference type="Proteomes" id="UP000442244"/>
    </source>
</evidence>
<dbReference type="GO" id="GO:0055085">
    <property type="term" value="P:transmembrane transport"/>
    <property type="evidence" value="ECO:0007669"/>
    <property type="project" value="InterPro"/>
</dbReference>
<dbReference type="PANTHER" id="PTHR30193:SF37">
    <property type="entry name" value="INNER MEMBRANE ABC TRANSPORTER PERMEASE PROTEIN YCJO"/>
    <property type="match status" value="1"/>
</dbReference>
<feature type="transmembrane region" description="Helical" evidence="7">
    <location>
        <begin position="265"/>
        <end position="285"/>
    </location>
</feature>
<dbReference type="InterPro" id="IPR000515">
    <property type="entry name" value="MetI-like"/>
</dbReference>
<dbReference type="PANTHER" id="PTHR30193">
    <property type="entry name" value="ABC TRANSPORTER PERMEASE PROTEIN"/>
    <property type="match status" value="1"/>
</dbReference>
<evidence type="ECO:0000259" key="8">
    <source>
        <dbReference type="PROSITE" id="PS50928"/>
    </source>
</evidence>
<feature type="transmembrane region" description="Helical" evidence="7">
    <location>
        <begin position="162"/>
        <end position="184"/>
    </location>
</feature>
<keyword evidence="6 7" id="KW-0472">Membrane</keyword>
<dbReference type="GO" id="GO:0005886">
    <property type="term" value="C:plasma membrane"/>
    <property type="evidence" value="ECO:0007669"/>
    <property type="project" value="UniProtKB-SubCell"/>
</dbReference>
<dbReference type="Pfam" id="PF00528">
    <property type="entry name" value="BPD_transp_1"/>
    <property type="match status" value="1"/>
</dbReference>
<reference evidence="9 10" key="1">
    <citation type="submission" date="2019-01" db="EMBL/GenBank/DDBJ databases">
        <title>Leuconostoc litchii sp. nov., a novel lactic acid bacterium isolated from lychee.</title>
        <authorList>
            <person name="Wang L.-T."/>
        </authorList>
    </citation>
    <scope>NUCLEOTIDE SEQUENCE [LARGE SCALE GENOMIC DNA]</scope>
    <source>
        <strain evidence="9 10">MB7</strain>
    </source>
</reference>
<dbReference type="RefSeq" id="WP_042251985.1">
    <property type="nucleotide sequence ID" value="NZ_BSUV01000001.1"/>
</dbReference>
<dbReference type="Proteomes" id="UP000442244">
    <property type="component" value="Unassembled WGS sequence"/>
</dbReference>
<comment type="similarity">
    <text evidence="7">Belongs to the binding-protein-dependent transport system permease family.</text>
</comment>
<feature type="transmembrane region" description="Helical" evidence="7">
    <location>
        <begin position="77"/>
        <end position="99"/>
    </location>
</feature>
<dbReference type="SUPFAM" id="SSF161098">
    <property type="entry name" value="MetI-like"/>
    <property type="match status" value="1"/>
</dbReference>
<dbReference type="SUPFAM" id="SSF160964">
    <property type="entry name" value="MalF N-terminal region-like"/>
    <property type="match status" value="1"/>
</dbReference>
<keyword evidence="2 7" id="KW-0813">Transport</keyword>
<keyword evidence="10" id="KW-1185">Reference proteome</keyword>
<dbReference type="AlphaFoldDB" id="A0A6P2CQ49"/>
<keyword evidence="5 7" id="KW-1133">Transmembrane helix</keyword>
<evidence type="ECO:0000256" key="1">
    <source>
        <dbReference type="ARBA" id="ARBA00004651"/>
    </source>
</evidence>
<feature type="transmembrane region" description="Helical" evidence="7">
    <location>
        <begin position="111"/>
        <end position="131"/>
    </location>
</feature>
<dbReference type="Gene3D" id="1.10.3720.10">
    <property type="entry name" value="MetI-like"/>
    <property type="match status" value="1"/>
</dbReference>
<comment type="subcellular location">
    <subcellularLocation>
        <location evidence="1 7">Cell membrane</location>
        <topology evidence="1 7">Multi-pass membrane protein</topology>
    </subcellularLocation>
</comment>
<evidence type="ECO:0000256" key="7">
    <source>
        <dbReference type="RuleBase" id="RU363032"/>
    </source>
</evidence>
<dbReference type="EMBL" id="SDGY01000005">
    <property type="protein sequence ID" value="TYC46272.1"/>
    <property type="molecule type" value="Genomic_DNA"/>
</dbReference>
<dbReference type="CDD" id="cd06261">
    <property type="entry name" value="TM_PBP2"/>
    <property type="match status" value="1"/>
</dbReference>
<dbReference type="InterPro" id="IPR035906">
    <property type="entry name" value="MetI-like_sf"/>
</dbReference>
<dbReference type="PROSITE" id="PS50928">
    <property type="entry name" value="ABC_TM1"/>
    <property type="match status" value="1"/>
</dbReference>
<comment type="caution">
    <text evidence="9">The sequence shown here is derived from an EMBL/GenBank/DDBJ whole genome shotgun (WGS) entry which is preliminary data.</text>
</comment>
<evidence type="ECO:0000256" key="2">
    <source>
        <dbReference type="ARBA" id="ARBA00022448"/>
    </source>
</evidence>
<dbReference type="Gene3D" id="1.20.58.370">
    <property type="entry name" value="MalF N-terminal region-like"/>
    <property type="match status" value="1"/>
</dbReference>
<evidence type="ECO:0000256" key="3">
    <source>
        <dbReference type="ARBA" id="ARBA00022475"/>
    </source>
</evidence>
<gene>
    <name evidence="9" type="ORF">ESZ47_07290</name>
</gene>
<protein>
    <submittedName>
        <fullName evidence="9">Sugar ABC transporter permease</fullName>
    </submittedName>
</protein>
<keyword evidence="3" id="KW-1003">Cell membrane</keyword>
<dbReference type="OrthoDB" id="9787541at2"/>
<evidence type="ECO:0000256" key="6">
    <source>
        <dbReference type="ARBA" id="ARBA00023136"/>
    </source>
</evidence>
<proteinExistence type="inferred from homology"/>
<dbReference type="InterPro" id="IPR035277">
    <property type="entry name" value="MalF_N"/>
</dbReference>